<evidence type="ECO:0000256" key="1">
    <source>
        <dbReference type="ARBA" id="ARBA00022679"/>
    </source>
</evidence>
<comment type="caution">
    <text evidence="3">The sequence shown here is derived from an EMBL/GenBank/DDBJ whole genome shotgun (WGS) entry which is preliminary data.</text>
</comment>
<dbReference type="PROSITE" id="PS51186">
    <property type="entry name" value="GNAT"/>
    <property type="match status" value="1"/>
</dbReference>
<name>A0ABT4W709_9FLAO</name>
<protein>
    <submittedName>
        <fullName evidence="3">GNAT family N-acetyltransferase</fullName>
    </submittedName>
</protein>
<dbReference type="RefSeq" id="WP_271334219.1">
    <property type="nucleotide sequence ID" value="NZ_JAMZNK010000002.1"/>
</dbReference>
<dbReference type="PANTHER" id="PTHR13947:SF37">
    <property type="entry name" value="LD18367P"/>
    <property type="match status" value="1"/>
</dbReference>
<dbReference type="PANTHER" id="PTHR13947">
    <property type="entry name" value="GNAT FAMILY N-ACETYLTRANSFERASE"/>
    <property type="match status" value="1"/>
</dbReference>
<proteinExistence type="predicted"/>
<dbReference type="CDD" id="cd04301">
    <property type="entry name" value="NAT_SF"/>
    <property type="match status" value="1"/>
</dbReference>
<keyword evidence="1" id="KW-0808">Transferase</keyword>
<dbReference type="InterPro" id="IPR000182">
    <property type="entry name" value="GNAT_dom"/>
</dbReference>
<dbReference type="InterPro" id="IPR016181">
    <property type="entry name" value="Acyl_CoA_acyltransferase"/>
</dbReference>
<dbReference type="Pfam" id="PF00583">
    <property type="entry name" value="Acetyltransf_1"/>
    <property type="match status" value="1"/>
</dbReference>
<reference evidence="3 4" key="1">
    <citation type="journal article" date="2023" name="Chemosphere">
        <title>Whole genome analysis of Flavobacterium aziz-sancarii sp. nov., isolated from Ardley Island (Antarctica), revealed a rich resistome and bioremediation potential.</title>
        <authorList>
            <person name="Otur C."/>
            <person name="Okay S."/>
            <person name="Kurt-Kizildogan A."/>
        </authorList>
    </citation>
    <scope>NUCLEOTIDE SEQUENCE [LARGE SCALE GENOMIC DNA]</scope>
    <source>
        <strain evidence="3 4">AC</strain>
    </source>
</reference>
<accession>A0ABT4W709</accession>
<feature type="domain" description="N-acetyltransferase" evidence="2">
    <location>
        <begin position="6"/>
        <end position="166"/>
    </location>
</feature>
<dbReference type="Proteomes" id="UP001212170">
    <property type="component" value="Unassembled WGS sequence"/>
</dbReference>
<dbReference type="SUPFAM" id="SSF55729">
    <property type="entry name" value="Acyl-CoA N-acyltransferases (Nat)"/>
    <property type="match status" value="1"/>
</dbReference>
<sequence>MKSQIIPIENKYSNEIVELILNIQQKEFNVAITIEDQPDLLNIKNFYYNGGGHFWGAFINNELVGTIALVKFADKEAAIRKMFVKKEFRGKEFSIAQKLLDTLLDYCNENQIDDLYLGTITVLEAALRFYERNHFIRIEKEALPNTFPVMSADNVFCHLKLKKNDEYN</sequence>
<evidence type="ECO:0000259" key="2">
    <source>
        <dbReference type="PROSITE" id="PS51186"/>
    </source>
</evidence>
<dbReference type="Gene3D" id="3.40.630.30">
    <property type="match status" value="1"/>
</dbReference>
<keyword evidence="4" id="KW-1185">Reference proteome</keyword>
<dbReference type="InterPro" id="IPR050769">
    <property type="entry name" value="NAT_camello-type"/>
</dbReference>
<dbReference type="EMBL" id="JAMZNK010000002">
    <property type="protein sequence ID" value="MDA6068341.1"/>
    <property type="molecule type" value="Genomic_DNA"/>
</dbReference>
<evidence type="ECO:0000313" key="3">
    <source>
        <dbReference type="EMBL" id="MDA6068341.1"/>
    </source>
</evidence>
<gene>
    <name evidence="3" type="ORF">NJT12_01790</name>
</gene>
<organism evidence="3 4">
    <name type="scientific">Flavobacterium azizsancarii</name>
    <dbReference type="NCBI Taxonomy" id="2961580"/>
    <lineage>
        <taxon>Bacteria</taxon>
        <taxon>Pseudomonadati</taxon>
        <taxon>Bacteroidota</taxon>
        <taxon>Flavobacteriia</taxon>
        <taxon>Flavobacteriales</taxon>
        <taxon>Flavobacteriaceae</taxon>
        <taxon>Flavobacterium</taxon>
    </lineage>
</organism>
<evidence type="ECO:0000313" key="4">
    <source>
        <dbReference type="Proteomes" id="UP001212170"/>
    </source>
</evidence>